<dbReference type="Pfam" id="PF02902">
    <property type="entry name" value="Peptidase_C48"/>
    <property type="match status" value="1"/>
</dbReference>
<organism evidence="8 9">
    <name type="scientific">Henningerozyma blattae (strain ATCC 34711 / CBS 6284 / DSM 70876 / NBRC 10599 / NRRL Y-10934 / UCD 77-7)</name>
    <name type="common">Yeast</name>
    <name type="synonym">Tetrapisispora blattae</name>
    <dbReference type="NCBI Taxonomy" id="1071380"/>
    <lineage>
        <taxon>Eukaryota</taxon>
        <taxon>Fungi</taxon>
        <taxon>Dikarya</taxon>
        <taxon>Ascomycota</taxon>
        <taxon>Saccharomycotina</taxon>
        <taxon>Saccharomycetes</taxon>
        <taxon>Saccharomycetales</taxon>
        <taxon>Saccharomycetaceae</taxon>
        <taxon>Henningerozyma</taxon>
    </lineage>
</organism>
<reference evidence="8 9" key="1">
    <citation type="journal article" date="2011" name="Proc. Natl. Acad. Sci. U.S.A.">
        <title>Evolutionary erosion of yeast sex chromosomes by mating-type switching accidents.</title>
        <authorList>
            <person name="Gordon J.L."/>
            <person name="Armisen D."/>
            <person name="Proux-Wera E."/>
            <person name="Oheigeartaigh S.S."/>
            <person name="Byrne K.P."/>
            <person name="Wolfe K.H."/>
        </authorList>
    </citation>
    <scope>NUCLEOTIDE SEQUENCE [LARGE SCALE GENOMIC DNA]</scope>
    <source>
        <strain evidence="9">ATCC 34711 / CBS 6284 / DSM 70876 / NBRC 10599 / NRRL Y-10934 / UCD 77-7</strain>
    </source>
</reference>
<keyword evidence="2" id="KW-0645">Protease</keyword>
<dbReference type="eggNOG" id="KOG0778">
    <property type="taxonomic scope" value="Eukaryota"/>
</dbReference>
<evidence type="ECO:0000256" key="5">
    <source>
        <dbReference type="SAM" id="Coils"/>
    </source>
</evidence>
<dbReference type="InterPro" id="IPR003653">
    <property type="entry name" value="Peptidase_C48_C"/>
</dbReference>
<dbReference type="GO" id="GO:0006508">
    <property type="term" value="P:proteolysis"/>
    <property type="evidence" value="ECO:0007669"/>
    <property type="project" value="UniProtKB-KW"/>
</dbReference>
<evidence type="ECO:0000256" key="4">
    <source>
        <dbReference type="ARBA" id="ARBA00022807"/>
    </source>
</evidence>
<protein>
    <recommendedName>
        <fullName evidence="7">Ubiquitin-like protease family profile domain-containing protein</fullName>
    </recommendedName>
</protein>
<proteinExistence type="inferred from homology"/>
<evidence type="ECO:0000313" key="8">
    <source>
        <dbReference type="EMBL" id="CCH60770.1"/>
    </source>
</evidence>
<keyword evidence="9" id="KW-1185">Reference proteome</keyword>
<dbReference type="OMA" id="CGIYVCM"/>
<dbReference type="PROSITE" id="PS50600">
    <property type="entry name" value="ULP_PROTEASE"/>
    <property type="match status" value="1"/>
</dbReference>
<feature type="coiled-coil region" evidence="5">
    <location>
        <begin position="291"/>
        <end position="318"/>
    </location>
</feature>
<evidence type="ECO:0000256" key="6">
    <source>
        <dbReference type="SAM" id="MobiDB-lite"/>
    </source>
</evidence>
<keyword evidence="3" id="KW-0378">Hydrolase</keyword>
<dbReference type="GeneID" id="14495806"/>
<dbReference type="FunCoup" id="I2H318">
    <property type="interactions" value="1372"/>
</dbReference>
<dbReference type="InParanoid" id="I2H318"/>
<keyword evidence="4" id="KW-0788">Thiol protease</keyword>
<dbReference type="GO" id="GO:0016929">
    <property type="term" value="F:deSUMOylase activity"/>
    <property type="evidence" value="ECO:0007669"/>
    <property type="project" value="EnsemblFungi"/>
</dbReference>
<dbReference type="OrthoDB" id="1939479at2759"/>
<accession>I2H318</accession>
<dbReference type="PANTHER" id="PTHR46915">
    <property type="entry name" value="UBIQUITIN-LIKE PROTEASE 4-RELATED"/>
    <property type="match status" value="1"/>
</dbReference>
<dbReference type="SUPFAM" id="SSF54001">
    <property type="entry name" value="Cysteine proteinases"/>
    <property type="match status" value="1"/>
</dbReference>
<dbReference type="Proteomes" id="UP000002866">
    <property type="component" value="Chromosome 4"/>
</dbReference>
<dbReference type="RefSeq" id="XP_004180289.1">
    <property type="nucleotide sequence ID" value="XM_004180241.1"/>
</dbReference>
<evidence type="ECO:0000256" key="2">
    <source>
        <dbReference type="ARBA" id="ARBA00022670"/>
    </source>
</evidence>
<dbReference type="HOGENOM" id="CLU_021050_0_0_1"/>
<dbReference type="InterPro" id="IPR038765">
    <property type="entry name" value="Papain-like_cys_pep_sf"/>
</dbReference>
<dbReference type="KEGG" id="tbl:TBLA_0D02670"/>
<dbReference type="AlphaFoldDB" id="I2H318"/>
<evidence type="ECO:0000313" key="9">
    <source>
        <dbReference type="Proteomes" id="UP000002866"/>
    </source>
</evidence>
<dbReference type="GO" id="GO:0005730">
    <property type="term" value="C:nucleolus"/>
    <property type="evidence" value="ECO:0007669"/>
    <property type="project" value="EnsemblFungi"/>
</dbReference>
<dbReference type="STRING" id="1071380.I2H318"/>
<comment type="similarity">
    <text evidence="1">Belongs to the peptidase C48 family.</text>
</comment>
<dbReference type="GO" id="GO:0005643">
    <property type="term" value="C:nuclear pore"/>
    <property type="evidence" value="ECO:0007669"/>
    <property type="project" value="EnsemblFungi"/>
</dbReference>
<sequence length="638" mass="73981">MGSDCDIRRDYYGIYPNRRNSYYSPVYSTLTTHSSDSSLFNPKRKFPDVGIMDNIYTSRGIFHSLDVVDQELPMQMKRTFHNGHSKKSREDAVDQTNSSLLRSISNTLLNTGKQFWESLVGSYVDDNTLQNSVATEISTNEKAKKRKENEYFFIQNKKRKIILDNLANISFSRSNHSNEENLDSSSLASPPSSSSISSSVASQDLQPRCLSLSKYPFNWDGGKITKIGEKDSGEINGALSYPQYGTTFIGRSKARRNYSHANPVILRDRSDEIRYLKMIFNGKYEIPEILKNERQRQLNLLRQDKKSYNKAVDDQTNNDNELKSSIIDLTSKIKNAILDSRKPSENKVYTNDDIVLLKEQKLTPLEKRNKEFQLQQLRFNRYLVSLEKESKNIKQMRDEREKLMEELRKNKEAETEVKILIPMLTEAEINRVNSTINRKDNGVLLDKDNLEIRVHDIKTLAPRRWLNDTIIEFFMKYIEKNSPNTVAFNSFFYSSLSERGYQGVRRWMKRKKVQIEQLEKIFFPINLNQSHWALCMADLKLKKIFYVDSLSNGPNAMSYAILTDLQNYIIEESKHKLGEEFDLEHLECPQQPNGFDCGIYVCMNALYLSNDSDLTFNNKDAARMRQYVVSLVLAGNDK</sequence>
<dbReference type="MEROPS" id="C48.001"/>
<gene>
    <name evidence="8" type="primary">TBLA0D02670</name>
    <name evidence="8" type="ORF">TBLA_0D02670</name>
</gene>
<dbReference type="GO" id="GO:0000086">
    <property type="term" value="P:G2/M transition of mitotic cell cycle"/>
    <property type="evidence" value="ECO:0007669"/>
    <property type="project" value="EnsemblFungi"/>
</dbReference>
<evidence type="ECO:0000259" key="7">
    <source>
        <dbReference type="PROSITE" id="PS50600"/>
    </source>
</evidence>
<dbReference type="PANTHER" id="PTHR46915:SF2">
    <property type="entry name" value="UBIQUITIN-LIKE PROTEASE 4"/>
    <property type="match status" value="1"/>
</dbReference>
<dbReference type="Gene3D" id="1.10.418.20">
    <property type="match status" value="1"/>
</dbReference>
<evidence type="ECO:0000256" key="3">
    <source>
        <dbReference type="ARBA" id="ARBA00022801"/>
    </source>
</evidence>
<evidence type="ECO:0000256" key="1">
    <source>
        <dbReference type="ARBA" id="ARBA00005234"/>
    </source>
</evidence>
<feature type="compositionally biased region" description="Low complexity" evidence="6">
    <location>
        <begin position="184"/>
        <end position="200"/>
    </location>
</feature>
<feature type="region of interest" description="Disordered" evidence="6">
    <location>
        <begin position="175"/>
        <end position="200"/>
    </location>
</feature>
<name>I2H318_HENB6</name>
<feature type="domain" description="Ubiquitin-like protease family profile" evidence="7">
    <location>
        <begin position="450"/>
        <end position="608"/>
    </location>
</feature>
<feature type="coiled-coil region" evidence="5">
    <location>
        <begin position="386"/>
        <end position="417"/>
    </location>
</feature>
<dbReference type="FunFam" id="3.30.310.130:FF:000008">
    <property type="entry name" value="Ubiquitin-like-specific protease 1"/>
    <property type="match status" value="1"/>
</dbReference>
<dbReference type="GO" id="GO:0016926">
    <property type="term" value="P:protein desumoylation"/>
    <property type="evidence" value="ECO:0007669"/>
    <property type="project" value="EnsemblFungi"/>
</dbReference>
<dbReference type="Gene3D" id="3.30.310.130">
    <property type="entry name" value="Ubiquitin-related"/>
    <property type="match status" value="1"/>
</dbReference>
<dbReference type="EMBL" id="HE806319">
    <property type="protein sequence ID" value="CCH60770.1"/>
    <property type="molecule type" value="Genomic_DNA"/>
</dbReference>
<keyword evidence="5" id="KW-0175">Coiled coil</keyword>